<proteinExistence type="predicted"/>
<name>A0ABD1HF23_SALDI</name>
<protein>
    <submittedName>
        <fullName evidence="1">Uncharacterized protein</fullName>
    </submittedName>
</protein>
<comment type="caution">
    <text evidence="1">The sequence shown here is derived from an EMBL/GenBank/DDBJ whole genome shotgun (WGS) entry which is preliminary data.</text>
</comment>
<sequence length="153" mass="17982">MCHLPVGIEHKAYWAVKEINMKSEACEEQRKLQLQELEEIRLDSYDSAMLYKERTKLWRDRNLRTRELKIGQKVLLFQSKLKLPGKLKSKWIGPFTIVALRANGAVELKGSDPNSNSFLVNGHRVKLLGIVRNYTWWKKFHYACPLYHLSELL</sequence>
<dbReference type="Proteomes" id="UP001567538">
    <property type="component" value="Unassembled WGS sequence"/>
</dbReference>
<accession>A0ABD1HF23</accession>
<evidence type="ECO:0000313" key="2">
    <source>
        <dbReference type="Proteomes" id="UP001567538"/>
    </source>
</evidence>
<dbReference type="EMBL" id="JBEAFC010000006">
    <property type="protein sequence ID" value="KAL1555058.1"/>
    <property type="molecule type" value="Genomic_DNA"/>
</dbReference>
<dbReference type="AlphaFoldDB" id="A0ABD1HF23"/>
<organism evidence="1 2">
    <name type="scientific">Salvia divinorum</name>
    <name type="common">Maria pastora</name>
    <name type="synonym">Diviner's sage</name>
    <dbReference type="NCBI Taxonomy" id="28513"/>
    <lineage>
        <taxon>Eukaryota</taxon>
        <taxon>Viridiplantae</taxon>
        <taxon>Streptophyta</taxon>
        <taxon>Embryophyta</taxon>
        <taxon>Tracheophyta</taxon>
        <taxon>Spermatophyta</taxon>
        <taxon>Magnoliopsida</taxon>
        <taxon>eudicotyledons</taxon>
        <taxon>Gunneridae</taxon>
        <taxon>Pentapetalae</taxon>
        <taxon>asterids</taxon>
        <taxon>lamiids</taxon>
        <taxon>Lamiales</taxon>
        <taxon>Lamiaceae</taxon>
        <taxon>Nepetoideae</taxon>
        <taxon>Mentheae</taxon>
        <taxon>Salviinae</taxon>
        <taxon>Salvia</taxon>
        <taxon>Salvia subgen. Calosphace</taxon>
    </lineage>
</organism>
<keyword evidence="2" id="KW-1185">Reference proteome</keyword>
<gene>
    <name evidence="1" type="ORF">AAHA92_15542</name>
</gene>
<reference evidence="1 2" key="1">
    <citation type="submission" date="2024-06" db="EMBL/GenBank/DDBJ databases">
        <title>A chromosome level genome sequence of Diviner's sage (Salvia divinorum).</title>
        <authorList>
            <person name="Ford S.A."/>
            <person name="Ro D.-K."/>
            <person name="Ness R.W."/>
            <person name="Phillips M.A."/>
        </authorList>
    </citation>
    <scope>NUCLEOTIDE SEQUENCE [LARGE SCALE GENOMIC DNA]</scope>
    <source>
        <strain evidence="1">SAF-2024a</strain>
        <tissue evidence="1">Leaf</tissue>
    </source>
</reference>
<evidence type="ECO:0000313" key="1">
    <source>
        <dbReference type="EMBL" id="KAL1555058.1"/>
    </source>
</evidence>